<feature type="signal peptide" evidence="2">
    <location>
        <begin position="1"/>
        <end position="22"/>
    </location>
</feature>
<dbReference type="InterPro" id="IPR029058">
    <property type="entry name" value="AB_hydrolase_fold"/>
</dbReference>
<dbReference type="Gene3D" id="3.40.50.1820">
    <property type="entry name" value="alpha/beta hydrolase"/>
    <property type="match status" value="1"/>
</dbReference>
<dbReference type="InterPro" id="IPR003140">
    <property type="entry name" value="PLipase/COase/thioEstase"/>
</dbReference>
<protein>
    <submittedName>
        <fullName evidence="5">Putative peptidase</fullName>
    </submittedName>
</protein>
<dbReference type="Pfam" id="PF18435">
    <property type="entry name" value="EstA_Ig_like"/>
    <property type="match status" value="1"/>
</dbReference>
<keyword evidence="6" id="KW-1185">Reference proteome</keyword>
<evidence type="ECO:0000259" key="3">
    <source>
        <dbReference type="Pfam" id="PF02230"/>
    </source>
</evidence>
<feature type="domain" description="Phospholipase/carboxylesterase/thioesterase" evidence="3">
    <location>
        <begin position="180"/>
        <end position="335"/>
    </location>
</feature>
<sequence length="420" mass="46445">MKNRPILFFCLFLMLLSQLGMAQNSYTLVVEGFDWGPAVNKVVLSKAEADLSTDPSHYKVYATRSSDLSENPINPAAGERTVMSAYTSDSKGNRLAEGEYVTLNLSVAPNLPLGSPFQYMRSYGNVWVDYNLSVTNTATLEVWNKEADRVMPLIDEYDLNGKFSQDNVNLTYASFTPDTDQEKVPLIIWLHGGGEGGTDTTIPLLGNRAANYASPEIQDYFGGAYVLVPQTPTRWMDSGDGSTSGQVDDIYFKALKGLFDDFVAKHPNVDTDRIYVGGCSNGGYMSLKLILEYPDYFAGGYISALAYRAAYLSDEQAKSIKNVPIWFVHSKDDSTTVADQTVLPVYDKLIKAGAKDVHLTFYDHVVDITGLLGGEDYYYPGHWSWIYSHANLSQTDFDGKPVKVNGVPVTIMQWLAGQSN</sequence>
<dbReference type="AlphaFoldDB" id="A0A841MAX4"/>
<dbReference type="PANTHER" id="PTHR43037:SF1">
    <property type="entry name" value="BLL1128 PROTEIN"/>
    <property type="match status" value="1"/>
</dbReference>
<name>A0A841MAX4_9BACT</name>
<dbReference type="InterPro" id="IPR050955">
    <property type="entry name" value="Plant_Biomass_Hydrol_Est"/>
</dbReference>
<proteinExistence type="predicted"/>
<accession>A0A841MAX4</accession>
<evidence type="ECO:0000313" key="5">
    <source>
        <dbReference type="EMBL" id="MBB6324460.1"/>
    </source>
</evidence>
<keyword evidence="1 2" id="KW-0732">Signal</keyword>
<dbReference type="Pfam" id="PF02230">
    <property type="entry name" value="Abhydrolase_2"/>
    <property type="match status" value="1"/>
</dbReference>
<dbReference type="SUPFAM" id="SSF53474">
    <property type="entry name" value="alpha/beta-Hydrolases"/>
    <property type="match status" value="1"/>
</dbReference>
<evidence type="ECO:0000256" key="2">
    <source>
        <dbReference type="SAM" id="SignalP"/>
    </source>
</evidence>
<evidence type="ECO:0000313" key="6">
    <source>
        <dbReference type="Proteomes" id="UP000588604"/>
    </source>
</evidence>
<dbReference type="InterPro" id="IPR041172">
    <property type="entry name" value="EstA_Ig-like_N"/>
</dbReference>
<gene>
    <name evidence="5" type="ORF">FHS59_000075</name>
</gene>
<evidence type="ECO:0000259" key="4">
    <source>
        <dbReference type="Pfam" id="PF18435"/>
    </source>
</evidence>
<reference evidence="5 6" key="1">
    <citation type="submission" date="2020-08" db="EMBL/GenBank/DDBJ databases">
        <title>Genomic Encyclopedia of Type Strains, Phase IV (KMG-IV): sequencing the most valuable type-strain genomes for metagenomic binning, comparative biology and taxonomic classification.</title>
        <authorList>
            <person name="Goeker M."/>
        </authorList>
    </citation>
    <scope>NUCLEOTIDE SEQUENCE [LARGE SCALE GENOMIC DNA]</scope>
    <source>
        <strain evidence="5 6">DSM 102044</strain>
    </source>
</reference>
<comment type="caution">
    <text evidence="5">The sequence shown here is derived from an EMBL/GenBank/DDBJ whole genome shotgun (WGS) entry which is preliminary data.</text>
</comment>
<feature type="chain" id="PRO_5032804063" evidence="2">
    <location>
        <begin position="23"/>
        <end position="420"/>
    </location>
</feature>
<dbReference type="EMBL" id="JACIJO010000001">
    <property type="protein sequence ID" value="MBB6324460.1"/>
    <property type="molecule type" value="Genomic_DNA"/>
</dbReference>
<dbReference type="RefSeq" id="WP_184492444.1">
    <property type="nucleotide sequence ID" value="NZ_JACIJO010000001.1"/>
</dbReference>
<feature type="domain" description="Esterase Ig-like N-terminal" evidence="4">
    <location>
        <begin position="25"/>
        <end position="142"/>
    </location>
</feature>
<dbReference type="GO" id="GO:0016787">
    <property type="term" value="F:hydrolase activity"/>
    <property type="evidence" value="ECO:0007669"/>
    <property type="project" value="InterPro"/>
</dbReference>
<evidence type="ECO:0000256" key="1">
    <source>
        <dbReference type="ARBA" id="ARBA00022729"/>
    </source>
</evidence>
<dbReference type="Proteomes" id="UP000588604">
    <property type="component" value="Unassembled WGS sequence"/>
</dbReference>
<dbReference type="PANTHER" id="PTHR43037">
    <property type="entry name" value="UNNAMED PRODUCT-RELATED"/>
    <property type="match status" value="1"/>
</dbReference>
<organism evidence="5 6">
    <name type="scientific">Algoriphagus iocasae</name>
    <dbReference type="NCBI Taxonomy" id="1836499"/>
    <lineage>
        <taxon>Bacteria</taxon>
        <taxon>Pseudomonadati</taxon>
        <taxon>Bacteroidota</taxon>
        <taxon>Cytophagia</taxon>
        <taxon>Cytophagales</taxon>
        <taxon>Cyclobacteriaceae</taxon>
        <taxon>Algoriphagus</taxon>
    </lineage>
</organism>
<dbReference type="Gene3D" id="2.60.40.2180">
    <property type="match status" value="1"/>
</dbReference>